<dbReference type="PANTHER" id="PTHR10434">
    <property type="entry name" value="1-ACYL-SN-GLYCEROL-3-PHOSPHATE ACYLTRANSFERASE"/>
    <property type="match status" value="1"/>
</dbReference>
<evidence type="ECO:0000256" key="3">
    <source>
        <dbReference type="ARBA" id="ARBA00023315"/>
    </source>
</evidence>
<dbReference type="SUPFAM" id="SSF69593">
    <property type="entry name" value="Glycerol-3-phosphate (1)-acyltransferase"/>
    <property type="match status" value="1"/>
</dbReference>
<feature type="transmembrane region" description="Helical" evidence="4">
    <location>
        <begin position="12"/>
        <end position="31"/>
    </location>
</feature>
<gene>
    <name evidence="6" type="ORF">GS399_14570</name>
</gene>
<comment type="pathway">
    <text evidence="1">Lipid metabolism.</text>
</comment>
<dbReference type="RefSeq" id="WP_160845382.1">
    <property type="nucleotide sequence ID" value="NZ_WVHT01000007.1"/>
</dbReference>
<keyword evidence="4" id="KW-1133">Transmembrane helix</keyword>
<feature type="transmembrane region" description="Helical" evidence="4">
    <location>
        <begin position="43"/>
        <end position="62"/>
    </location>
</feature>
<dbReference type="CDD" id="cd07989">
    <property type="entry name" value="LPLAT_AGPAT-like"/>
    <property type="match status" value="1"/>
</dbReference>
<keyword evidence="7" id="KW-1185">Reference proteome</keyword>
<dbReference type="PANTHER" id="PTHR10434:SF40">
    <property type="entry name" value="1-ACYL-SN-GLYCEROL-3-PHOSPHATE ACYLTRANSFERASE"/>
    <property type="match status" value="1"/>
</dbReference>
<name>A0A7K1YDQ0_9SPHI</name>
<dbReference type="InterPro" id="IPR002123">
    <property type="entry name" value="Plipid/glycerol_acylTrfase"/>
</dbReference>
<keyword evidence="4" id="KW-0472">Membrane</keyword>
<dbReference type="GO" id="GO:0003841">
    <property type="term" value="F:1-acylglycerol-3-phosphate O-acyltransferase activity"/>
    <property type="evidence" value="ECO:0007669"/>
    <property type="project" value="TreeGrafter"/>
</dbReference>
<dbReference type="Pfam" id="PF01553">
    <property type="entry name" value="Acyltransferase"/>
    <property type="match status" value="1"/>
</dbReference>
<evidence type="ECO:0000259" key="5">
    <source>
        <dbReference type="SMART" id="SM00563"/>
    </source>
</evidence>
<keyword evidence="3 6" id="KW-0012">Acyltransferase</keyword>
<dbReference type="SMART" id="SM00563">
    <property type="entry name" value="PlsC"/>
    <property type="match status" value="1"/>
</dbReference>
<dbReference type="EMBL" id="WVHT01000007">
    <property type="protein sequence ID" value="MXV52199.1"/>
    <property type="molecule type" value="Genomic_DNA"/>
</dbReference>
<dbReference type="AlphaFoldDB" id="A0A7K1YDQ0"/>
<organism evidence="6 7">
    <name type="scientific">Hufsiella arboris</name>
    <dbReference type="NCBI Taxonomy" id="2695275"/>
    <lineage>
        <taxon>Bacteria</taxon>
        <taxon>Pseudomonadati</taxon>
        <taxon>Bacteroidota</taxon>
        <taxon>Sphingobacteriia</taxon>
        <taxon>Sphingobacteriales</taxon>
        <taxon>Sphingobacteriaceae</taxon>
        <taxon>Hufsiella</taxon>
    </lineage>
</organism>
<proteinExistence type="predicted"/>
<comment type="caution">
    <text evidence="6">The sequence shown here is derived from an EMBL/GenBank/DDBJ whole genome shotgun (WGS) entry which is preliminary data.</text>
</comment>
<keyword evidence="2 6" id="KW-0808">Transferase</keyword>
<sequence>MIHFFRKIHRYFYLGAVCFFFGLLFPFLYYFSRKPSRYKFLNHVRYLLGLSSSAAAGIFYFINYEEQIDWNRPYIICPNHTSNLDITAMSISVKTNFAFMGKDELLDNFVTRLFFKTIDIPVNRDSKISSFRAFKRAQDYLKSGVSVIIFPEGKIPDDFPPTLHSFKNGAFRLAIELKIPIIPVTIKDSWKKMWDDGAKYGSRAGICHICIHRPVDTKDIELADADLLRDRVFGIIKTELDNEA</sequence>
<dbReference type="GO" id="GO:0006654">
    <property type="term" value="P:phosphatidic acid biosynthetic process"/>
    <property type="evidence" value="ECO:0007669"/>
    <property type="project" value="TreeGrafter"/>
</dbReference>
<evidence type="ECO:0000256" key="1">
    <source>
        <dbReference type="ARBA" id="ARBA00005189"/>
    </source>
</evidence>
<evidence type="ECO:0000256" key="2">
    <source>
        <dbReference type="ARBA" id="ARBA00022679"/>
    </source>
</evidence>
<evidence type="ECO:0000313" key="6">
    <source>
        <dbReference type="EMBL" id="MXV52199.1"/>
    </source>
</evidence>
<protein>
    <submittedName>
        <fullName evidence="6">1-acyl-sn-glycerol-3-phosphate acyltransferase</fullName>
    </submittedName>
</protein>
<feature type="domain" description="Phospholipid/glycerol acyltransferase" evidence="5">
    <location>
        <begin position="74"/>
        <end position="189"/>
    </location>
</feature>
<accession>A0A7K1YDQ0</accession>
<keyword evidence="4" id="KW-0812">Transmembrane</keyword>
<dbReference type="Proteomes" id="UP000466586">
    <property type="component" value="Unassembled WGS sequence"/>
</dbReference>
<reference evidence="6 7" key="1">
    <citation type="submission" date="2019-11" db="EMBL/GenBank/DDBJ databases">
        <title>Pedobacter sp. HMF7647 Genome sequencing and assembly.</title>
        <authorList>
            <person name="Kang H."/>
            <person name="Kim H."/>
            <person name="Joh K."/>
        </authorList>
    </citation>
    <scope>NUCLEOTIDE SEQUENCE [LARGE SCALE GENOMIC DNA]</scope>
    <source>
        <strain evidence="6 7">HMF7647</strain>
    </source>
</reference>
<evidence type="ECO:0000256" key="4">
    <source>
        <dbReference type="SAM" id="Phobius"/>
    </source>
</evidence>
<evidence type="ECO:0000313" key="7">
    <source>
        <dbReference type="Proteomes" id="UP000466586"/>
    </source>
</evidence>